<dbReference type="Gramene" id="Pp3c22_8580V3.1">
    <property type="protein sequence ID" value="PAC:32904627.CDS.1"/>
    <property type="gene ID" value="Pp3c22_8580"/>
</dbReference>
<dbReference type="GeneID" id="112274933"/>
<dbReference type="Gramene" id="Pp3c22_8580V3.3">
    <property type="protein sequence ID" value="PAC:32904629.CDS.1"/>
    <property type="gene ID" value="Pp3c22_8580"/>
</dbReference>
<dbReference type="Proteomes" id="UP000006727">
    <property type="component" value="Chromosome 22"/>
</dbReference>
<sequence>MFFTSEDEGSTQVASWTSSVQNRSTHSLTMQRLCRSSDCVRKYKFPHLSKCDRATWMHSEPLTPPNPTSADSEHKSVHWLPLAAQCHLQERLWCGLAIPSPLNPITPKQETPNWRIPSKAGFTALRRVGTGFRTAWRRPSPGFCDGNHVDDDLALLEFTVGGTAMPSIRNPKNGRFENSVSVIQLLLGLLIYVIDL</sequence>
<protein>
    <submittedName>
        <fullName evidence="2 3">Uncharacterized protein</fullName>
    </submittedName>
</protein>
<accession>A0A2K1IMS6</accession>
<dbReference type="Gramene" id="Pp3c22_8580V3.2">
    <property type="protein sequence ID" value="PAC:32904628.CDS.1"/>
    <property type="gene ID" value="Pp3c22_8580"/>
</dbReference>
<reference evidence="3" key="3">
    <citation type="submission" date="2020-12" db="UniProtKB">
        <authorList>
            <consortium name="EnsemblPlants"/>
        </authorList>
    </citation>
    <scope>IDENTIFICATION</scope>
</reference>
<proteinExistence type="predicted"/>
<reference evidence="2 4" key="2">
    <citation type="journal article" date="2018" name="Plant J.">
        <title>The Physcomitrella patens chromosome-scale assembly reveals moss genome structure and evolution.</title>
        <authorList>
            <person name="Lang D."/>
            <person name="Ullrich K.K."/>
            <person name="Murat F."/>
            <person name="Fuchs J."/>
            <person name="Jenkins J."/>
            <person name="Haas F.B."/>
            <person name="Piednoel M."/>
            <person name="Gundlach H."/>
            <person name="Van Bel M."/>
            <person name="Meyberg R."/>
            <person name="Vives C."/>
            <person name="Morata J."/>
            <person name="Symeonidi A."/>
            <person name="Hiss M."/>
            <person name="Muchero W."/>
            <person name="Kamisugi Y."/>
            <person name="Saleh O."/>
            <person name="Blanc G."/>
            <person name="Decker E.L."/>
            <person name="van Gessel N."/>
            <person name="Grimwood J."/>
            <person name="Hayes R.D."/>
            <person name="Graham S.W."/>
            <person name="Gunter L.E."/>
            <person name="McDaniel S.F."/>
            <person name="Hoernstein S.N.W."/>
            <person name="Larsson A."/>
            <person name="Li F.W."/>
            <person name="Perroud P.F."/>
            <person name="Phillips J."/>
            <person name="Ranjan P."/>
            <person name="Rokshar D.S."/>
            <person name="Rothfels C.J."/>
            <person name="Schneider L."/>
            <person name="Shu S."/>
            <person name="Stevenson D.W."/>
            <person name="Thummler F."/>
            <person name="Tillich M."/>
            <person name="Villarreal Aguilar J.C."/>
            <person name="Widiez T."/>
            <person name="Wong G.K."/>
            <person name="Wymore A."/>
            <person name="Zhang Y."/>
            <person name="Zimmer A.D."/>
            <person name="Quatrano R.S."/>
            <person name="Mayer K.F.X."/>
            <person name="Goodstein D."/>
            <person name="Casacuberta J.M."/>
            <person name="Vandepoele K."/>
            <person name="Reski R."/>
            <person name="Cuming A.C."/>
            <person name="Tuskan G.A."/>
            <person name="Maumus F."/>
            <person name="Salse J."/>
            <person name="Schmutz J."/>
            <person name="Rensing S.A."/>
        </authorList>
    </citation>
    <scope>NUCLEOTIDE SEQUENCE [LARGE SCALE GENOMIC DNA]</scope>
    <source>
        <strain evidence="3 4">cv. Gransden 2004</strain>
    </source>
</reference>
<evidence type="ECO:0000313" key="3">
    <source>
        <dbReference type="EnsemblPlants" id="PAC:32904627.CDS.1"/>
    </source>
</evidence>
<dbReference type="EnsemblPlants" id="Pp3c22_8580V3.1">
    <property type="protein sequence ID" value="PAC:32904627.CDS.1"/>
    <property type="gene ID" value="Pp3c22_8580"/>
</dbReference>
<evidence type="ECO:0000313" key="2">
    <source>
        <dbReference type="EMBL" id="PNR30576.1"/>
    </source>
</evidence>
<evidence type="ECO:0000313" key="4">
    <source>
        <dbReference type="Proteomes" id="UP000006727"/>
    </source>
</evidence>
<keyword evidence="4" id="KW-1185">Reference proteome</keyword>
<organism evidence="2">
    <name type="scientific">Physcomitrium patens</name>
    <name type="common">Spreading-leaved earth moss</name>
    <name type="synonym">Physcomitrella patens</name>
    <dbReference type="NCBI Taxonomy" id="3218"/>
    <lineage>
        <taxon>Eukaryota</taxon>
        <taxon>Viridiplantae</taxon>
        <taxon>Streptophyta</taxon>
        <taxon>Embryophyta</taxon>
        <taxon>Bryophyta</taxon>
        <taxon>Bryophytina</taxon>
        <taxon>Bryopsida</taxon>
        <taxon>Funariidae</taxon>
        <taxon>Funariales</taxon>
        <taxon>Funariaceae</taxon>
        <taxon>Physcomitrium</taxon>
    </lineage>
</organism>
<dbReference type="PaxDb" id="3218-PP1S12_107V6.1"/>
<name>A0A2K1IMS6_PHYPA</name>
<dbReference type="EMBL" id="ABEU02000022">
    <property type="protein sequence ID" value="PNR30576.1"/>
    <property type="molecule type" value="Genomic_DNA"/>
</dbReference>
<gene>
    <name evidence="3" type="primary">LOC112274933</name>
    <name evidence="2" type="ORF">PHYPA_026892</name>
</gene>
<dbReference type="KEGG" id="ppp:112274933"/>
<dbReference type="RefSeq" id="XP_073386218.1">
    <property type="nucleotide sequence ID" value="XM_073530117.1"/>
</dbReference>
<dbReference type="AlphaFoldDB" id="A0A2K1IMS6"/>
<feature type="compositionally biased region" description="Polar residues" evidence="1">
    <location>
        <begin position="10"/>
        <end position="21"/>
    </location>
</feature>
<feature type="region of interest" description="Disordered" evidence="1">
    <location>
        <begin position="1"/>
        <end position="21"/>
    </location>
</feature>
<dbReference type="EnsemblPlants" id="Pp3c22_8580V3.3">
    <property type="protein sequence ID" value="PAC:32904629.CDS.1"/>
    <property type="gene ID" value="Pp3c22_8580"/>
</dbReference>
<dbReference type="EnsemblPlants" id="Pp3c22_8580V3.2">
    <property type="protein sequence ID" value="PAC:32904628.CDS.1"/>
    <property type="gene ID" value="Pp3c22_8580"/>
</dbReference>
<evidence type="ECO:0000256" key="1">
    <source>
        <dbReference type="SAM" id="MobiDB-lite"/>
    </source>
</evidence>
<dbReference type="RefSeq" id="XP_024360558.1">
    <property type="nucleotide sequence ID" value="XM_024504790.2"/>
</dbReference>
<reference evidence="2 4" key="1">
    <citation type="journal article" date="2008" name="Science">
        <title>The Physcomitrella genome reveals evolutionary insights into the conquest of land by plants.</title>
        <authorList>
            <person name="Rensing S."/>
            <person name="Lang D."/>
            <person name="Zimmer A."/>
            <person name="Terry A."/>
            <person name="Salamov A."/>
            <person name="Shapiro H."/>
            <person name="Nishiyama T."/>
            <person name="Perroud P.-F."/>
            <person name="Lindquist E."/>
            <person name="Kamisugi Y."/>
            <person name="Tanahashi T."/>
            <person name="Sakakibara K."/>
            <person name="Fujita T."/>
            <person name="Oishi K."/>
            <person name="Shin-I T."/>
            <person name="Kuroki Y."/>
            <person name="Toyoda A."/>
            <person name="Suzuki Y."/>
            <person name="Hashimoto A."/>
            <person name="Yamaguchi K."/>
            <person name="Sugano A."/>
            <person name="Kohara Y."/>
            <person name="Fujiyama A."/>
            <person name="Anterola A."/>
            <person name="Aoki S."/>
            <person name="Ashton N."/>
            <person name="Barbazuk W.B."/>
            <person name="Barker E."/>
            <person name="Bennetzen J."/>
            <person name="Bezanilla M."/>
            <person name="Blankenship R."/>
            <person name="Cho S.H."/>
            <person name="Dutcher S."/>
            <person name="Estelle M."/>
            <person name="Fawcett J.A."/>
            <person name="Gundlach H."/>
            <person name="Hanada K."/>
            <person name="Heyl A."/>
            <person name="Hicks K.A."/>
            <person name="Hugh J."/>
            <person name="Lohr M."/>
            <person name="Mayer K."/>
            <person name="Melkozernov A."/>
            <person name="Murata T."/>
            <person name="Nelson D."/>
            <person name="Pils B."/>
            <person name="Prigge M."/>
            <person name="Reiss B."/>
            <person name="Renner T."/>
            <person name="Rombauts S."/>
            <person name="Rushton P."/>
            <person name="Sanderfoot A."/>
            <person name="Schween G."/>
            <person name="Shiu S.-H."/>
            <person name="Stueber K."/>
            <person name="Theodoulou F.L."/>
            <person name="Tu H."/>
            <person name="Van de Peer Y."/>
            <person name="Verrier P.J."/>
            <person name="Waters E."/>
            <person name="Wood A."/>
            <person name="Yang L."/>
            <person name="Cove D."/>
            <person name="Cuming A."/>
            <person name="Hasebe M."/>
            <person name="Lucas S."/>
            <person name="Mishler D.B."/>
            <person name="Reski R."/>
            <person name="Grigoriev I."/>
            <person name="Quatrano R.S."/>
            <person name="Boore J.L."/>
        </authorList>
    </citation>
    <scope>NUCLEOTIDE SEQUENCE [LARGE SCALE GENOMIC DNA]</scope>
    <source>
        <strain evidence="3 4">cv. Gransden 2004</strain>
    </source>
</reference>